<dbReference type="GO" id="GO:0015297">
    <property type="term" value="F:antiporter activity"/>
    <property type="evidence" value="ECO:0007669"/>
    <property type="project" value="InterPro"/>
</dbReference>
<proteinExistence type="inferred from homology"/>
<dbReference type="GO" id="GO:0016020">
    <property type="term" value="C:membrane"/>
    <property type="evidence" value="ECO:0007669"/>
    <property type="project" value="UniProtKB-SubCell"/>
</dbReference>
<keyword evidence="3 6" id="KW-0812">Transmembrane</keyword>
<dbReference type="PANTHER" id="PTHR11206">
    <property type="entry name" value="MULTIDRUG RESISTANCE PROTEIN"/>
    <property type="match status" value="1"/>
</dbReference>
<feature type="transmembrane region" description="Helical" evidence="6">
    <location>
        <begin position="276"/>
        <end position="293"/>
    </location>
</feature>
<protein>
    <recommendedName>
        <fullName evidence="6">Multidrug and toxin extrusion protein</fullName>
    </recommendedName>
</protein>
<feature type="transmembrane region" description="Helical" evidence="6">
    <location>
        <begin position="313"/>
        <end position="336"/>
    </location>
</feature>
<dbReference type="GO" id="GO:1990961">
    <property type="term" value="P:xenobiotic detoxification by transmembrane export across the plasma membrane"/>
    <property type="evidence" value="ECO:0007669"/>
    <property type="project" value="InterPro"/>
</dbReference>
<feature type="transmembrane region" description="Helical" evidence="6">
    <location>
        <begin position="171"/>
        <end position="195"/>
    </location>
</feature>
<evidence type="ECO:0000256" key="1">
    <source>
        <dbReference type="ARBA" id="ARBA00004141"/>
    </source>
</evidence>
<feature type="transmembrane region" description="Helical" evidence="6">
    <location>
        <begin position="565"/>
        <end position="585"/>
    </location>
</feature>
<evidence type="ECO:0000256" key="4">
    <source>
        <dbReference type="ARBA" id="ARBA00022989"/>
    </source>
</evidence>
<keyword evidence="5 6" id="KW-0472">Membrane</keyword>
<sequence length="590" mass="64774">MPPLFNKTYFILYHESKELKDFEIINKARTRKLQRFKLKVRETGCLLTKVNQPPQSMSLFRLVDSSCGSCLKSIKRWVPLDYKHEMVQLLKLAGPVFISQLMSFLIGLVSAVFCGHLGKTELAGMMLAMAVINITSISIGYGLISTFDTLITQTYGSGNLKRVGVILQRGVLILLLACFPCWALLINTQSILLAVKQSTQVARLSQLYVKIFMPALPAAFMYHLQGRYLQNQGIMWPQVLSGAIGNVLNAVINYILLSVLDLGIAGSAAANAISQYSLAVFLFLCIYIKGLHIPTWDGWSGDCLQEWGSFLHLALPSMLMYCLQWWLYEIAGFLAGVISETELAAQSVAYEVSTVVFMFPVGFSAAASVRVGKALGGGNTEQAKLSSKVSLLCALIVSCFLGAGIGIAKDVIGYIFTTERDIIQRVANIMKIYSFIHVAETIAGVSGSIVRGAGKQKIGALCSLVGYYLIGFPIGVSLMFPVKMGIFGLWTGFLISTSLQSMFFITFLCKLNWTKATEEALVRAGVQITERNTNVEERPEPLNSDERALGAMALSTRQLVLRRGATVLLMFVILAAGVIISEILIRRLEK</sequence>
<dbReference type="GeneID" id="102208126"/>
<accession>A0A9Y3VVG5</accession>
<feature type="transmembrane region" description="Helical" evidence="6">
    <location>
        <begin position="244"/>
        <end position="264"/>
    </location>
</feature>
<dbReference type="Proteomes" id="UP000695023">
    <property type="component" value="Unplaced"/>
</dbReference>
<dbReference type="AlphaFoldDB" id="A0A9Y3VVG5"/>
<feature type="transmembrane region" description="Helical" evidence="6">
    <location>
        <begin position="126"/>
        <end position="151"/>
    </location>
</feature>
<evidence type="ECO:0000256" key="6">
    <source>
        <dbReference type="RuleBase" id="RU004914"/>
    </source>
</evidence>
<feature type="transmembrane region" description="Helical" evidence="6">
    <location>
        <begin position="486"/>
        <end position="509"/>
    </location>
</feature>
<dbReference type="CDD" id="cd13132">
    <property type="entry name" value="MATE_eukaryotic"/>
    <property type="match status" value="1"/>
</dbReference>
<feature type="transmembrane region" description="Helical" evidence="6">
    <location>
        <begin position="92"/>
        <end position="114"/>
    </location>
</feature>
<comment type="subcellular location">
    <subcellularLocation>
        <location evidence="1">Membrane</location>
        <topology evidence="1">Multi-pass membrane protein</topology>
    </subcellularLocation>
</comment>
<dbReference type="NCBIfam" id="TIGR00797">
    <property type="entry name" value="matE"/>
    <property type="match status" value="1"/>
</dbReference>
<gene>
    <name evidence="8" type="primary">LOC102208126</name>
</gene>
<dbReference type="Pfam" id="PF01554">
    <property type="entry name" value="MatE"/>
    <property type="match status" value="2"/>
</dbReference>
<name>A0A9Y3VVG5_9CICH</name>
<reference evidence="8" key="1">
    <citation type="submission" date="2025-08" db="UniProtKB">
        <authorList>
            <consortium name="RefSeq"/>
        </authorList>
    </citation>
    <scope>IDENTIFICATION</scope>
</reference>
<dbReference type="InterPro" id="IPR045069">
    <property type="entry name" value="MATE_euk"/>
</dbReference>
<dbReference type="RefSeq" id="XP_005751106.1">
    <property type="nucleotide sequence ID" value="XM_005751049.1"/>
</dbReference>
<feature type="transmembrane region" description="Helical" evidence="6">
    <location>
        <begin position="207"/>
        <end position="224"/>
    </location>
</feature>
<feature type="transmembrane region" description="Helical" evidence="6">
    <location>
        <begin position="389"/>
        <end position="408"/>
    </location>
</feature>
<evidence type="ECO:0000256" key="3">
    <source>
        <dbReference type="ARBA" id="ARBA00022692"/>
    </source>
</evidence>
<dbReference type="GO" id="GO:0042910">
    <property type="term" value="F:xenobiotic transmembrane transporter activity"/>
    <property type="evidence" value="ECO:0007669"/>
    <property type="project" value="InterPro"/>
</dbReference>
<comment type="similarity">
    <text evidence="2 6">Belongs to the multi antimicrobial extrusion (MATE) (TC 2.A.66.1) family.</text>
</comment>
<keyword evidence="7" id="KW-1185">Reference proteome</keyword>
<evidence type="ECO:0000313" key="8">
    <source>
        <dbReference type="RefSeq" id="XP_005751106.1"/>
    </source>
</evidence>
<feature type="transmembrane region" description="Helical" evidence="6">
    <location>
        <begin position="348"/>
        <end position="369"/>
    </location>
</feature>
<evidence type="ECO:0000256" key="2">
    <source>
        <dbReference type="ARBA" id="ARBA00010199"/>
    </source>
</evidence>
<organism evidence="7 8">
    <name type="scientific">Pundamilia nyererei</name>
    <dbReference type="NCBI Taxonomy" id="303518"/>
    <lineage>
        <taxon>Eukaryota</taxon>
        <taxon>Metazoa</taxon>
        <taxon>Chordata</taxon>
        <taxon>Craniata</taxon>
        <taxon>Vertebrata</taxon>
        <taxon>Euteleostomi</taxon>
        <taxon>Actinopterygii</taxon>
        <taxon>Neopterygii</taxon>
        <taxon>Teleostei</taxon>
        <taxon>Neoteleostei</taxon>
        <taxon>Acanthomorphata</taxon>
        <taxon>Ovalentaria</taxon>
        <taxon>Cichlomorphae</taxon>
        <taxon>Cichliformes</taxon>
        <taxon>Cichlidae</taxon>
        <taxon>African cichlids</taxon>
        <taxon>Pseudocrenilabrinae</taxon>
        <taxon>Haplochromini</taxon>
        <taxon>Pundamilia</taxon>
    </lineage>
</organism>
<dbReference type="InterPro" id="IPR002528">
    <property type="entry name" value="MATE_fam"/>
</dbReference>
<evidence type="ECO:0000256" key="5">
    <source>
        <dbReference type="ARBA" id="ARBA00023136"/>
    </source>
</evidence>
<keyword evidence="4 6" id="KW-1133">Transmembrane helix</keyword>
<feature type="transmembrane region" description="Helical" evidence="6">
    <location>
        <begin position="458"/>
        <end position="480"/>
    </location>
</feature>
<evidence type="ECO:0000313" key="7">
    <source>
        <dbReference type="Proteomes" id="UP000695023"/>
    </source>
</evidence>